<evidence type="ECO:0000256" key="6">
    <source>
        <dbReference type="ARBA" id="ARBA00022723"/>
    </source>
</evidence>
<keyword evidence="8" id="KW-0862">Zinc</keyword>
<protein>
    <submittedName>
        <fullName evidence="14">M48 family metallopeptidase</fullName>
    </submittedName>
</protein>
<keyword evidence="11 12" id="KW-0472">Membrane</keyword>
<evidence type="ECO:0000256" key="12">
    <source>
        <dbReference type="SAM" id="Phobius"/>
    </source>
</evidence>
<evidence type="ECO:0000256" key="5">
    <source>
        <dbReference type="ARBA" id="ARBA00022692"/>
    </source>
</evidence>
<dbReference type="InterPro" id="IPR001915">
    <property type="entry name" value="Peptidase_M48"/>
</dbReference>
<sequence length="615" mass="67861">MSQDSSQALVNRLETAWSGRPEGLLRHTVGWVALGYAALAAPVIAGLVLLLTGVALAAFYQSLAGTLVAGMVALAGLGLAVFVLGCLRVRFEPPEGLALEEKDHPELHRVLAEIGDLAGGMRFHRVLLDPEMNASVVQTPRLGVFGWYRAYLVIGLPLMEALPLDELKAVLAHEISHLTRADGKTCTWLHRTRETWERVMERFSRNGRFPLVGEFFEWFWPHFSSRVIVLSRFNELAADQFAAQAVSPQALASGLRRLAILGKRAEREFWEPLDRLVTEGGELPGDVMDRLTAVIRRPVEPGQAAAWLAEATAIRAGSTASHPGLAIRLAALDLPTDSGDTLPSALAKGMSSADLLLTPGLLDQARQHFSRRWVEEAGEGFTRRARQQDLEQTAGTRKAWERIAALVRLDGLEKVQPEVMALLDRQPAHSGALYLRGSHLAEKCDPEACEFLERATSDPTIAGRAFEALAQALTSHGREKEAALVKERAHQHDIELRAALVERSRLSASDSFFPHDLCEGDHQALRDLLTREPAVARAWMASKEVLYFPRWPLVVIGIELEPGLSTIARRALETQLMHLWAGEAYVAIFVVDDGTKGVLRTLRRAVPDSELYRRK</sequence>
<evidence type="ECO:0000256" key="10">
    <source>
        <dbReference type="ARBA" id="ARBA00023049"/>
    </source>
</evidence>
<evidence type="ECO:0000313" key="14">
    <source>
        <dbReference type="EMBL" id="MEK7949783.1"/>
    </source>
</evidence>
<dbReference type="CDD" id="cd07328">
    <property type="entry name" value="M48_Ste24p_like"/>
    <property type="match status" value="1"/>
</dbReference>
<evidence type="ECO:0000256" key="8">
    <source>
        <dbReference type="ARBA" id="ARBA00022833"/>
    </source>
</evidence>
<dbReference type="Proteomes" id="UP001371305">
    <property type="component" value="Unassembled WGS sequence"/>
</dbReference>
<keyword evidence="4" id="KW-0645">Protease</keyword>
<dbReference type="PANTHER" id="PTHR43221:SF1">
    <property type="entry name" value="PROTEASE HTPX"/>
    <property type="match status" value="1"/>
</dbReference>
<keyword evidence="9 12" id="KW-1133">Transmembrane helix</keyword>
<keyword evidence="6" id="KW-0479">Metal-binding</keyword>
<organism evidence="14 15">
    <name type="scientific">Luteolibacter soli</name>
    <dbReference type="NCBI Taxonomy" id="3135280"/>
    <lineage>
        <taxon>Bacteria</taxon>
        <taxon>Pseudomonadati</taxon>
        <taxon>Verrucomicrobiota</taxon>
        <taxon>Verrucomicrobiia</taxon>
        <taxon>Verrucomicrobiales</taxon>
        <taxon>Verrucomicrobiaceae</taxon>
        <taxon>Luteolibacter</taxon>
    </lineage>
</organism>
<feature type="transmembrane region" description="Helical" evidence="12">
    <location>
        <begin position="67"/>
        <end position="85"/>
    </location>
</feature>
<evidence type="ECO:0000256" key="7">
    <source>
        <dbReference type="ARBA" id="ARBA00022801"/>
    </source>
</evidence>
<evidence type="ECO:0000256" key="1">
    <source>
        <dbReference type="ARBA" id="ARBA00001947"/>
    </source>
</evidence>
<evidence type="ECO:0000256" key="9">
    <source>
        <dbReference type="ARBA" id="ARBA00022989"/>
    </source>
</evidence>
<reference evidence="14 15" key="1">
    <citation type="submission" date="2024-04" db="EMBL/GenBank/DDBJ databases">
        <title>Luteolibacter sp. isolated from soil.</title>
        <authorList>
            <person name="An J."/>
        </authorList>
    </citation>
    <scope>NUCLEOTIDE SEQUENCE [LARGE SCALE GENOMIC DNA]</scope>
    <source>
        <strain evidence="14 15">Y139</strain>
    </source>
</reference>
<proteinExistence type="predicted"/>
<evidence type="ECO:0000256" key="4">
    <source>
        <dbReference type="ARBA" id="ARBA00022670"/>
    </source>
</evidence>
<comment type="subcellular location">
    <subcellularLocation>
        <location evidence="2">Cell membrane</location>
        <topology evidence="2">Multi-pass membrane protein</topology>
    </subcellularLocation>
</comment>
<keyword evidence="5 12" id="KW-0812">Transmembrane</keyword>
<keyword evidence="15" id="KW-1185">Reference proteome</keyword>
<dbReference type="Gene3D" id="3.30.2010.10">
    <property type="entry name" value="Metalloproteases ('zincins'), catalytic domain"/>
    <property type="match status" value="1"/>
</dbReference>
<feature type="domain" description="Peptidase M48" evidence="13">
    <location>
        <begin position="146"/>
        <end position="333"/>
    </location>
</feature>
<dbReference type="Pfam" id="PF01435">
    <property type="entry name" value="Peptidase_M48"/>
    <property type="match status" value="1"/>
</dbReference>
<feature type="transmembrane region" description="Helical" evidence="12">
    <location>
        <begin position="33"/>
        <end position="60"/>
    </location>
</feature>
<keyword evidence="7" id="KW-0378">Hydrolase</keyword>
<keyword evidence="3" id="KW-1003">Cell membrane</keyword>
<evidence type="ECO:0000256" key="2">
    <source>
        <dbReference type="ARBA" id="ARBA00004651"/>
    </source>
</evidence>
<dbReference type="RefSeq" id="WP_341403200.1">
    <property type="nucleotide sequence ID" value="NZ_JBBUKT010000001.1"/>
</dbReference>
<name>A0ABU9APY6_9BACT</name>
<dbReference type="InterPro" id="IPR050083">
    <property type="entry name" value="HtpX_protease"/>
</dbReference>
<evidence type="ECO:0000313" key="15">
    <source>
        <dbReference type="Proteomes" id="UP001371305"/>
    </source>
</evidence>
<evidence type="ECO:0000256" key="11">
    <source>
        <dbReference type="ARBA" id="ARBA00023136"/>
    </source>
</evidence>
<dbReference type="EMBL" id="JBBUKT010000001">
    <property type="protein sequence ID" value="MEK7949783.1"/>
    <property type="molecule type" value="Genomic_DNA"/>
</dbReference>
<comment type="cofactor">
    <cofactor evidence="1">
        <name>Zn(2+)</name>
        <dbReference type="ChEBI" id="CHEBI:29105"/>
    </cofactor>
</comment>
<accession>A0ABU9APY6</accession>
<evidence type="ECO:0000256" key="3">
    <source>
        <dbReference type="ARBA" id="ARBA00022475"/>
    </source>
</evidence>
<evidence type="ECO:0000259" key="13">
    <source>
        <dbReference type="Pfam" id="PF01435"/>
    </source>
</evidence>
<dbReference type="PANTHER" id="PTHR43221">
    <property type="entry name" value="PROTEASE HTPX"/>
    <property type="match status" value="1"/>
</dbReference>
<keyword evidence="10" id="KW-0482">Metalloprotease</keyword>
<comment type="caution">
    <text evidence="14">The sequence shown here is derived from an EMBL/GenBank/DDBJ whole genome shotgun (WGS) entry which is preliminary data.</text>
</comment>
<gene>
    <name evidence="14" type="ORF">WKV53_04735</name>
</gene>